<dbReference type="PANTHER" id="PTHR33480:SF1">
    <property type="entry name" value="TYR RECOMBINASE DOMAIN-CONTAINING PROTEIN"/>
    <property type="match status" value="1"/>
</dbReference>
<keyword evidence="2" id="KW-1185">Reference proteome</keyword>
<dbReference type="Proteomes" id="UP000242188">
    <property type="component" value="Unassembled WGS sequence"/>
</dbReference>
<organism evidence="1 2">
    <name type="scientific">Mizuhopecten yessoensis</name>
    <name type="common">Japanese scallop</name>
    <name type="synonym">Patinopecten yessoensis</name>
    <dbReference type="NCBI Taxonomy" id="6573"/>
    <lineage>
        <taxon>Eukaryota</taxon>
        <taxon>Metazoa</taxon>
        <taxon>Spiralia</taxon>
        <taxon>Lophotrochozoa</taxon>
        <taxon>Mollusca</taxon>
        <taxon>Bivalvia</taxon>
        <taxon>Autobranchia</taxon>
        <taxon>Pteriomorphia</taxon>
        <taxon>Pectinida</taxon>
        <taxon>Pectinoidea</taxon>
        <taxon>Pectinidae</taxon>
        <taxon>Mizuhopecten</taxon>
    </lineage>
</organism>
<comment type="caution">
    <text evidence="1">The sequence shown here is derived from an EMBL/GenBank/DDBJ whole genome shotgun (WGS) entry which is preliminary data.</text>
</comment>
<gene>
    <name evidence="1" type="ORF">KP79_PYT19773</name>
</gene>
<dbReference type="OrthoDB" id="6143938at2759"/>
<dbReference type="PANTHER" id="PTHR33480">
    <property type="entry name" value="SET DOMAIN-CONTAINING PROTEIN-RELATED"/>
    <property type="match status" value="1"/>
</dbReference>
<accession>A0A210QZW8</accession>
<name>A0A210QZW8_MIZYE</name>
<proteinExistence type="predicted"/>
<sequence>MPQNHLSIAKRMRQLSRLLIQMKESNPAITSVKQCVSPEHWESLLQAVKCVARLNEETGLYDTPSMPLKLGHSIQMCAKILKSAGLIKQNKSKQQETESFLSLYTDDWNARVFAKALETLHVKKFNKANILPTVEVLSTFHHRYLGEEAERHLQDKNSNLNYLTEVRLAQMISFNRKRSGEAERMMMVITKPLIPPVKLIQKSTIP</sequence>
<dbReference type="STRING" id="6573.A0A210QZW8"/>
<evidence type="ECO:0000313" key="1">
    <source>
        <dbReference type="EMBL" id="OWF54306.1"/>
    </source>
</evidence>
<reference evidence="1 2" key="1">
    <citation type="journal article" date="2017" name="Nat. Ecol. Evol.">
        <title>Scallop genome provides insights into evolution of bilaterian karyotype and development.</title>
        <authorList>
            <person name="Wang S."/>
            <person name="Zhang J."/>
            <person name="Jiao W."/>
            <person name="Li J."/>
            <person name="Xun X."/>
            <person name="Sun Y."/>
            <person name="Guo X."/>
            <person name="Huan P."/>
            <person name="Dong B."/>
            <person name="Zhang L."/>
            <person name="Hu X."/>
            <person name="Sun X."/>
            <person name="Wang J."/>
            <person name="Zhao C."/>
            <person name="Wang Y."/>
            <person name="Wang D."/>
            <person name="Huang X."/>
            <person name="Wang R."/>
            <person name="Lv J."/>
            <person name="Li Y."/>
            <person name="Zhang Z."/>
            <person name="Liu B."/>
            <person name="Lu W."/>
            <person name="Hui Y."/>
            <person name="Liang J."/>
            <person name="Zhou Z."/>
            <person name="Hou R."/>
            <person name="Li X."/>
            <person name="Liu Y."/>
            <person name="Li H."/>
            <person name="Ning X."/>
            <person name="Lin Y."/>
            <person name="Zhao L."/>
            <person name="Xing Q."/>
            <person name="Dou J."/>
            <person name="Li Y."/>
            <person name="Mao J."/>
            <person name="Guo H."/>
            <person name="Dou H."/>
            <person name="Li T."/>
            <person name="Mu C."/>
            <person name="Jiang W."/>
            <person name="Fu Q."/>
            <person name="Fu X."/>
            <person name="Miao Y."/>
            <person name="Liu J."/>
            <person name="Yu Q."/>
            <person name="Li R."/>
            <person name="Liao H."/>
            <person name="Li X."/>
            <person name="Kong Y."/>
            <person name="Jiang Z."/>
            <person name="Chourrout D."/>
            <person name="Li R."/>
            <person name="Bao Z."/>
        </authorList>
    </citation>
    <scope>NUCLEOTIDE SEQUENCE [LARGE SCALE GENOMIC DNA]</scope>
    <source>
        <strain evidence="1 2">PY_sf001</strain>
    </source>
</reference>
<protein>
    <submittedName>
        <fullName evidence="1">Uncharacterized protein</fullName>
    </submittedName>
</protein>
<dbReference type="EMBL" id="NEDP02001107">
    <property type="protein sequence ID" value="OWF54306.1"/>
    <property type="molecule type" value="Genomic_DNA"/>
</dbReference>
<evidence type="ECO:0000313" key="2">
    <source>
        <dbReference type="Proteomes" id="UP000242188"/>
    </source>
</evidence>
<dbReference type="AlphaFoldDB" id="A0A210QZW8"/>